<evidence type="ECO:0000259" key="1">
    <source>
        <dbReference type="Pfam" id="PF07693"/>
    </source>
</evidence>
<dbReference type="SUPFAM" id="SSF52540">
    <property type="entry name" value="P-loop containing nucleoside triphosphate hydrolases"/>
    <property type="match status" value="1"/>
</dbReference>
<dbReference type="EMBL" id="SOBW01000014">
    <property type="protein sequence ID" value="TDU33702.1"/>
    <property type="molecule type" value="Genomic_DNA"/>
</dbReference>
<reference evidence="2 3" key="1">
    <citation type="submission" date="2019-03" db="EMBL/GenBank/DDBJ databases">
        <title>Genomic Encyclopedia of Archaeal and Bacterial Type Strains, Phase II (KMG-II): from individual species to whole genera.</title>
        <authorList>
            <person name="Goeker M."/>
        </authorList>
    </citation>
    <scope>NUCLEOTIDE SEQUENCE [LARGE SCALE GENOMIC DNA]</scope>
    <source>
        <strain evidence="2 3">DSM 28135</strain>
    </source>
</reference>
<protein>
    <submittedName>
        <fullName evidence="2">AAA domain-containing protein</fullName>
    </submittedName>
</protein>
<dbReference type="AlphaFoldDB" id="A0A4R7PII6"/>
<evidence type="ECO:0000313" key="2">
    <source>
        <dbReference type="EMBL" id="TDU33702.1"/>
    </source>
</evidence>
<feature type="domain" description="KAP NTPase" evidence="1">
    <location>
        <begin position="291"/>
        <end position="452"/>
    </location>
</feature>
<comment type="caution">
    <text evidence="2">The sequence shown here is derived from an EMBL/GenBank/DDBJ whole genome shotgun (WGS) entry which is preliminary data.</text>
</comment>
<gene>
    <name evidence="2" type="ORF">BXY82_3151</name>
</gene>
<evidence type="ECO:0000313" key="3">
    <source>
        <dbReference type="Proteomes" id="UP000294689"/>
    </source>
</evidence>
<dbReference type="Pfam" id="PF07693">
    <property type="entry name" value="KAP_NTPase"/>
    <property type="match status" value="1"/>
</dbReference>
<accession>A0A4R7PII6</accession>
<dbReference type="Gene3D" id="3.40.50.300">
    <property type="entry name" value="P-loop containing nucleotide triphosphate hydrolases"/>
    <property type="match status" value="1"/>
</dbReference>
<dbReference type="RefSeq" id="WP_133759108.1">
    <property type="nucleotide sequence ID" value="NZ_SOBW01000014.1"/>
</dbReference>
<dbReference type="OrthoDB" id="9804077at2"/>
<dbReference type="Proteomes" id="UP000294689">
    <property type="component" value="Unassembled WGS sequence"/>
</dbReference>
<dbReference type="InterPro" id="IPR027417">
    <property type="entry name" value="P-loop_NTPase"/>
</dbReference>
<sequence length="827" mass="96664">MEKTLSVDESFENFNSLKAEFDKFIQEDINESDTRSKLIDNVLFKILGWSESDVTREGKVDSGYFDYKVSISGFHFIIEAKKNFKEFVIPKRHKTCKVKTFLKENEDVITQIRDYAGDFGVNYGVITNGKQYVILKLYNSDGTSWKENPCLIFSGIEDVENRFVEFYEVLSKFSIINNGGFIYDLPSNINPSQTIFSKLTQKEKELIRNPLSSKITPIINNVFGEMFSSESESNEDFIEKCFVENKETKKNRDDIERLFSDVAPKLSNVIPAVNTSNIQKQITDEINQDEINSQNFTPPKPIVIIGSKGAGKSTFINHLFKYQTKANDLNNHLITYLDLRSYFDSNNQFDSELICKNILENIYDKYDDIDLHSLKVLKRIYLKEIKRNDKGIWSYDKANNEDVYQQKVSEFLTEKQKNNREHLENLSKYFIRDRRKRLIIIIDNADQFKDAVQEQVFLFAHSLAKTSLCGTVISLREGYYYKWRSAPPFDAYESNVYHITAPKYSEVLQKRLDYTLENLNVDDFEIEAQNSKGYKVKINNQAVIEFLTSLKSSVFSSDNNEIIDFLNQTTYPNIREGLRIFKLFLTSGHTKVEDYIMRERFRVEEETHSPIPFHEFIKSIGLINKHYYNSNNSAIHNLLLPNENSTDHFLNFYLLKELVKLYENEGNTNRFVSINSIYDLFTQFGYTIKTLRSAILELINISLIDTDEVLTDVDKKDIPDDLNITITLKGYYYIKELCTRFHYFDLVIQDTPIFDKDSFADIYSKFPLSNENGKRSLNGRVDCLKSFFDYLKLCEKNQSNRLKSYFGSFMEYIQPNITKDINRIEKN</sequence>
<dbReference type="InterPro" id="IPR011646">
    <property type="entry name" value="KAP_P-loop"/>
</dbReference>
<name>A0A4R7PII6_9FLAO</name>
<organism evidence="2 3">
    <name type="scientific">Gelidibacter sediminis</name>
    <dbReference type="NCBI Taxonomy" id="1608710"/>
    <lineage>
        <taxon>Bacteria</taxon>
        <taxon>Pseudomonadati</taxon>
        <taxon>Bacteroidota</taxon>
        <taxon>Flavobacteriia</taxon>
        <taxon>Flavobacteriales</taxon>
        <taxon>Flavobacteriaceae</taxon>
        <taxon>Gelidibacter</taxon>
    </lineage>
</organism>
<proteinExistence type="predicted"/>
<keyword evidence="3" id="KW-1185">Reference proteome</keyword>